<gene>
    <name evidence="1" type="ORF">Adt_11676</name>
</gene>
<reference evidence="2" key="1">
    <citation type="submission" date="2024-07" db="EMBL/GenBank/DDBJ databases">
        <title>Two chromosome-level genome assemblies of Korean endemic species Abeliophyllum distichum and Forsythia ovata (Oleaceae).</title>
        <authorList>
            <person name="Jang H."/>
        </authorList>
    </citation>
    <scope>NUCLEOTIDE SEQUENCE [LARGE SCALE GENOMIC DNA]</scope>
</reference>
<proteinExistence type="predicted"/>
<dbReference type="AlphaFoldDB" id="A0ABD1UNM7"/>
<name>A0ABD1UNM7_9LAMI</name>
<dbReference type="Proteomes" id="UP001604336">
    <property type="component" value="Unassembled WGS sequence"/>
</dbReference>
<evidence type="ECO:0000313" key="2">
    <source>
        <dbReference type="Proteomes" id="UP001604336"/>
    </source>
</evidence>
<protein>
    <submittedName>
        <fullName evidence="1">Uncharacterized protein</fullName>
    </submittedName>
</protein>
<sequence>MIRAYLDFEIDYSLSLKDNICSVHESWMRGKNVDYVISERHDIRNLLDTLALCEECNDNLILEKMVPVVLLENPRDVELVDFCDTLIEHWKTYIGNVISHNSAVSYNKKENHRDCPEMAIWKDEDNDNNKKGKSRIFTLTQ</sequence>
<dbReference type="EMBL" id="JBFOLK010000003">
    <property type="protein sequence ID" value="KAL2526622.1"/>
    <property type="molecule type" value="Genomic_DNA"/>
</dbReference>
<organism evidence="1 2">
    <name type="scientific">Abeliophyllum distichum</name>
    <dbReference type="NCBI Taxonomy" id="126358"/>
    <lineage>
        <taxon>Eukaryota</taxon>
        <taxon>Viridiplantae</taxon>
        <taxon>Streptophyta</taxon>
        <taxon>Embryophyta</taxon>
        <taxon>Tracheophyta</taxon>
        <taxon>Spermatophyta</taxon>
        <taxon>Magnoliopsida</taxon>
        <taxon>eudicotyledons</taxon>
        <taxon>Gunneridae</taxon>
        <taxon>Pentapetalae</taxon>
        <taxon>asterids</taxon>
        <taxon>lamiids</taxon>
        <taxon>Lamiales</taxon>
        <taxon>Oleaceae</taxon>
        <taxon>Forsythieae</taxon>
        <taxon>Abeliophyllum</taxon>
    </lineage>
</organism>
<keyword evidence="2" id="KW-1185">Reference proteome</keyword>
<accession>A0ABD1UNM7</accession>
<comment type="caution">
    <text evidence="1">The sequence shown here is derived from an EMBL/GenBank/DDBJ whole genome shotgun (WGS) entry which is preliminary data.</text>
</comment>
<evidence type="ECO:0000313" key="1">
    <source>
        <dbReference type="EMBL" id="KAL2526622.1"/>
    </source>
</evidence>